<dbReference type="Proteomes" id="UP001249851">
    <property type="component" value="Unassembled WGS sequence"/>
</dbReference>
<comment type="caution">
    <text evidence="1">The sequence shown here is derived from an EMBL/GenBank/DDBJ whole genome shotgun (WGS) entry which is preliminary data.</text>
</comment>
<dbReference type="AlphaFoldDB" id="A0AAD9V154"/>
<accession>A0AAD9V154</accession>
<gene>
    <name evidence="1" type="ORF">P5673_020179</name>
</gene>
<dbReference type="EMBL" id="JARQWQ010000049">
    <property type="protein sequence ID" value="KAK2557449.1"/>
    <property type="molecule type" value="Genomic_DNA"/>
</dbReference>
<reference evidence="1" key="2">
    <citation type="journal article" date="2023" name="Science">
        <title>Genomic signatures of disease resistance in endangered staghorn corals.</title>
        <authorList>
            <person name="Vollmer S.V."/>
            <person name="Selwyn J.D."/>
            <person name="Despard B.A."/>
            <person name="Roesel C.L."/>
        </authorList>
    </citation>
    <scope>NUCLEOTIDE SEQUENCE</scope>
    <source>
        <strain evidence="1">K2</strain>
    </source>
</reference>
<name>A0AAD9V154_ACRCE</name>
<feature type="non-terminal residue" evidence="1">
    <location>
        <position position="1"/>
    </location>
</feature>
<reference evidence="1" key="1">
    <citation type="journal article" date="2023" name="G3 (Bethesda)">
        <title>Whole genome assembly and annotation of the endangered Caribbean coral Acropora cervicornis.</title>
        <authorList>
            <person name="Selwyn J.D."/>
            <person name="Vollmer S.V."/>
        </authorList>
    </citation>
    <scope>NUCLEOTIDE SEQUENCE</scope>
    <source>
        <strain evidence="1">K2</strain>
    </source>
</reference>
<keyword evidence="2" id="KW-1185">Reference proteome</keyword>
<organism evidence="1 2">
    <name type="scientific">Acropora cervicornis</name>
    <name type="common">Staghorn coral</name>
    <dbReference type="NCBI Taxonomy" id="6130"/>
    <lineage>
        <taxon>Eukaryota</taxon>
        <taxon>Metazoa</taxon>
        <taxon>Cnidaria</taxon>
        <taxon>Anthozoa</taxon>
        <taxon>Hexacorallia</taxon>
        <taxon>Scleractinia</taxon>
        <taxon>Astrocoeniina</taxon>
        <taxon>Acroporidae</taxon>
        <taxon>Acropora</taxon>
    </lineage>
</organism>
<proteinExistence type="predicted"/>
<sequence length="74" mass="8673">MERKGEEIAFSGQLQFNKRRRREENDGKAKSNVWYTKRIMVNDSVSIWAPRAKFEDDLTVLEIVPRNSPSLLGY</sequence>
<evidence type="ECO:0000313" key="1">
    <source>
        <dbReference type="EMBL" id="KAK2557449.1"/>
    </source>
</evidence>
<evidence type="ECO:0000313" key="2">
    <source>
        <dbReference type="Proteomes" id="UP001249851"/>
    </source>
</evidence>
<protein>
    <submittedName>
        <fullName evidence="1">Uncharacterized protein</fullName>
    </submittedName>
</protein>